<sequence>MLQRFGAPNYISPNLLLKQFHFPHYINFSTRPEVLRRYHRLQREARRFFDPLSREILRNYIYESFAAFKYVSQDRKVEALLRKCDESLLQLRRANKGDPKAMLYVLNSAFSLFMVKEFPLRSLLGGMRRWDRYDLAYQVHNMPFPDYHSFEDHFERAQRKHELFFAYCHALKKNGIRKDQNDRRVPLTLEIPGTFTGAPLPQSRERNIVKRHYSELMKLMPRPIHPQVFAYVEEQYLNENLSRLYRHRLRTFLSRNFTVKWDEEGMLKLVFASVPSSRYSDGFYSGLLAQKKGTNKGANNNGNNNSHKSTKNRTKGNGSKTRK</sequence>
<dbReference type="InterPro" id="IPR046896">
    <property type="entry name" value="Cup1-like_N"/>
</dbReference>
<organism evidence="3">
    <name type="scientific">Blastobotrys adeninivorans</name>
    <name type="common">Yeast</name>
    <name type="synonym">Arxula adeninivorans</name>
    <dbReference type="NCBI Taxonomy" id="409370"/>
    <lineage>
        <taxon>Eukaryota</taxon>
        <taxon>Fungi</taxon>
        <taxon>Dikarya</taxon>
        <taxon>Ascomycota</taxon>
        <taxon>Saccharomycotina</taxon>
        <taxon>Dipodascomycetes</taxon>
        <taxon>Dipodascales</taxon>
        <taxon>Trichomonascaceae</taxon>
        <taxon>Blastobotrys</taxon>
    </lineage>
</organism>
<feature type="domain" description="LYR motif-containing protein Cup1-like N-terminal" evidence="2">
    <location>
        <begin position="38"/>
        <end position="111"/>
    </location>
</feature>
<feature type="compositionally biased region" description="Basic residues" evidence="1">
    <location>
        <begin position="308"/>
        <end position="323"/>
    </location>
</feature>
<name>A0A060SXB8_BLAAD</name>
<feature type="compositionally biased region" description="Low complexity" evidence="1">
    <location>
        <begin position="293"/>
        <end position="307"/>
    </location>
</feature>
<dbReference type="AlphaFoldDB" id="A0A060SXB8"/>
<reference evidence="3" key="2">
    <citation type="submission" date="2014-06" db="EMBL/GenBank/DDBJ databases">
        <title>The complete genome of Blastobotrys (Arxula) adeninivorans LS3 - a yeast of biotechnological interest.</title>
        <authorList>
            <person name="Kunze G."/>
            <person name="Gaillardin C."/>
            <person name="Czernicka M."/>
            <person name="Durrens P."/>
            <person name="Martin T."/>
            <person name="Boer E."/>
            <person name="Gabaldon T."/>
            <person name="Cruz J."/>
            <person name="Talla E."/>
            <person name="Marck C."/>
            <person name="Goffeau A."/>
            <person name="Barbe V."/>
            <person name="Baret P."/>
            <person name="Baronian K."/>
            <person name="Beier S."/>
            <person name="Bleykasten C."/>
            <person name="Bode R."/>
            <person name="Casaregola S."/>
            <person name="Despons L."/>
            <person name="Fairhead C."/>
            <person name="Giersberg M."/>
            <person name="Gierski P."/>
            <person name="Hahnel U."/>
            <person name="Hartmann A."/>
            <person name="Jankowska D."/>
            <person name="Jubin C."/>
            <person name="Jung P."/>
            <person name="Lafontaine I."/>
            <person name="Leh-Louis V."/>
            <person name="Lemaire M."/>
            <person name="Marcet-Houben M."/>
            <person name="Mascher M."/>
            <person name="Morel G."/>
            <person name="Richard G.-F."/>
            <person name="Riechen J."/>
            <person name="Sacerdot C."/>
            <person name="Sarkar A."/>
            <person name="Savel G."/>
            <person name="Schacherer J."/>
            <person name="Sherman D."/>
            <person name="Straub M.-L."/>
            <person name="Stein N."/>
            <person name="Thierry A."/>
            <person name="Trautwein-Schult A."/>
            <person name="Westhof E."/>
            <person name="Worch S."/>
            <person name="Dujon B."/>
            <person name="Souciet J.-L."/>
            <person name="Wincker P."/>
            <person name="Scholz U."/>
            <person name="Neuveglise N."/>
        </authorList>
    </citation>
    <scope>NUCLEOTIDE SEQUENCE</scope>
    <source>
        <strain evidence="3">LS3</strain>
    </source>
</reference>
<accession>A0A060SXB8</accession>
<dbReference type="Pfam" id="PF20263">
    <property type="entry name" value="LYRM2-like"/>
    <property type="match status" value="1"/>
</dbReference>
<evidence type="ECO:0000259" key="2">
    <source>
        <dbReference type="Pfam" id="PF20263"/>
    </source>
</evidence>
<protein>
    <submittedName>
        <fullName evidence="3">ARAD1A11990p</fullName>
    </submittedName>
</protein>
<gene>
    <name evidence="3" type="ORF">GNLVRS02_ARAD1A11990g</name>
</gene>
<proteinExistence type="predicted"/>
<evidence type="ECO:0000256" key="1">
    <source>
        <dbReference type="SAM" id="MobiDB-lite"/>
    </source>
</evidence>
<feature type="region of interest" description="Disordered" evidence="1">
    <location>
        <begin position="293"/>
        <end position="323"/>
    </location>
</feature>
<dbReference type="EMBL" id="HG937691">
    <property type="protein sequence ID" value="CDP33555.1"/>
    <property type="molecule type" value="Genomic_DNA"/>
</dbReference>
<reference evidence="3" key="1">
    <citation type="submission" date="2014-02" db="EMBL/GenBank/DDBJ databases">
        <authorList>
            <person name="Genoscope - CEA"/>
        </authorList>
    </citation>
    <scope>NUCLEOTIDE SEQUENCE</scope>
    <source>
        <strain evidence="3">LS3</strain>
    </source>
</reference>
<evidence type="ECO:0000313" key="3">
    <source>
        <dbReference type="EMBL" id="CDP33555.1"/>
    </source>
</evidence>